<dbReference type="Pfam" id="PF13843">
    <property type="entry name" value="DDE_Tnp_1_7"/>
    <property type="match status" value="1"/>
</dbReference>
<protein>
    <recommendedName>
        <fullName evidence="1">PiggyBac transposable element-derived protein domain-containing protein</fullName>
    </recommendedName>
</protein>
<dbReference type="EMBL" id="KZ308939">
    <property type="protein sequence ID" value="KAG8235686.1"/>
    <property type="molecule type" value="Genomic_DNA"/>
</dbReference>
<dbReference type="PANTHER" id="PTHR46599">
    <property type="entry name" value="PIGGYBAC TRANSPOSABLE ELEMENT-DERIVED PROTEIN 4"/>
    <property type="match status" value="1"/>
</dbReference>
<evidence type="ECO:0000259" key="1">
    <source>
        <dbReference type="Pfam" id="PF13843"/>
    </source>
</evidence>
<evidence type="ECO:0000313" key="2">
    <source>
        <dbReference type="EMBL" id="KAG8235686.1"/>
    </source>
</evidence>
<comment type="caution">
    <text evidence="2">The sequence shown here is derived from an EMBL/GenBank/DDBJ whole genome shotgun (WGS) entry which is preliminary data.</text>
</comment>
<feature type="domain" description="PiggyBac transposable element-derived protein" evidence="1">
    <location>
        <begin position="17"/>
        <end position="130"/>
    </location>
</feature>
<accession>A0A8K0P6J6</accession>
<keyword evidence="3" id="KW-1185">Reference proteome</keyword>
<sequence>MGKGTILDDTFKNMSMSSQVMMSLMKPLFEEGYCVTTDNFYTSPELEKALISHSCNTYGTVCVTRKGMPEPLKRKKLKKGEVAAFLKGKIMVLQWKDMTLLSTAHNNEMQTVEKWGVVVKKPNVVVDYNQ</sequence>
<organism evidence="2 3">
    <name type="scientific">Ladona fulva</name>
    <name type="common">Scarce chaser dragonfly</name>
    <name type="synonym">Libellula fulva</name>
    <dbReference type="NCBI Taxonomy" id="123851"/>
    <lineage>
        <taxon>Eukaryota</taxon>
        <taxon>Metazoa</taxon>
        <taxon>Ecdysozoa</taxon>
        <taxon>Arthropoda</taxon>
        <taxon>Hexapoda</taxon>
        <taxon>Insecta</taxon>
        <taxon>Pterygota</taxon>
        <taxon>Palaeoptera</taxon>
        <taxon>Odonata</taxon>
        <taxon>Epiprocta</taxon>
        <taxon>Anisoptera</taxon>
        <taxon>Libelluloidea</taxon>
        <taxon>Libellulidae</taxon>
        <taxon>Ladona</taxon>
    </lineage>
</organism>
<reference evidence="2" key="1">
    <citation type="submission" date="2013-04" db="EMBL/GenBank/DDBJ databases">
        <authorList>
            <person name="Qu J."/>
            <person name="Murali S.C."/>
            <person name="Bandaranaike D."/>
            <person name="Bellair M."/>
            <person name="Blankenburg K."/>
            <person name="Chao H."/>
            <person name="Dinh H."/>
            <person name="Doddapaneni H."/>
            <person name="Downs B."/>
            <person name="Dugan-Rocha S."/>
            <person name="Elkadiri S."/>
            <person name="Gnanaolivu R.D."/>
            <person name="Hernandez B."/>
            <person name="Javaid M."/>
            <person name="Jayaseelan J.C."/>
            <person name="Lee S."/>
            <person name="Li M."/>
            <person name="Ming W."/>
            <person name="Munidasa M."/>
            <person name="Muniz J."/>
            <person name="Nguyen L."/>
            <person name="Ongeri F."/>
            <person name="Osuji N."/>
            <person name="Pu L.-L."/>
            <person name="Puazo M."/>
            <person name="Qu C."/>
            <person name="Quiroz J."/>
            <person name="Raj R."/>
            <person name="Weissenberger G."/>
            <person name="Xin Y."/>
            <person name="Zou X."/>
            <person name="Han Y."/>
            <person name="Richards S."/>
            <person name="Worley K."/>
            <person name="Muzny D."/>
            <person name="Gibbs R."/>
        </authorList>
    </citation>
    <scope>NUCLEOTIDE SEQUENCE</scope>
    <source>
        <strain evidence="2">Sampled in the wild</strain>
    </source>
</reference>
<dbReference type="AlphaFoldDB" id="A0A8K0P6J6"/>
<evidence type="ECO:0000313" key="3">
    <source>
        <dbReference type="Proteomes" id="UP000792457"/>
    </source>
</evidence>
<dbReference type="OrthoDB" id="75807at2759"/>
<dbReference type="InterPro" id="IPR029526">
    <property type="entry name" value="PGBD"/>
</dbReference>
<reference evidence="2" key="2">
    <citation type="submission" date="2017-10" db="EMBL/GenBank/DDBJ databases">
        <title>Ladona fulva Genome sequencing and assembly.</title>
        <authorList>
            <person name="Murali S."/>
            <person name="Richards S."/>
            <person name="Bandaranaike D."/>
            <person name="Bellair M."/>
            <person name="Blankenburg K."/>
            <person name="Chao H."/>
            <person name="Dinh H."/>
            <person name="Doddapaneni H."/>
            <person name="Dugan-Rocha S."/>
            <person name="Elkadiri S."/>
            <person name="Gnanaolivu R."/>
            <person name="Hernandez B."/>
            <person name="Skinner E."/>
            <person name="Javaid M."/>
            <person name="Lee S."/>
            <person name="Li M."/>
            <person name="Ming W."/>
            <person name="Munidasa M."/>
            <person name="Muniz J."/>
            <person name="Nguyen L."/>
            <person name="Hughes D."/>
            <person name="Osuji N."/>
            <person name="Pu L.-L."/>
            <person name="Puazo M."/>
            <person name="Qu C."/>
            <person name="Quiroz J."/>
            <person name="Raj R."/>
            <person name="Weissenberger G."/>
            <person name="Xin Y."/>
            <person name="Zou X."/>
            <person name="Han Y."/>
            <person name="Worley K."/>
            <person name="Muzny D."/>
            <person name="Gibbs R."/>
        </authorList>
    </citation>
    <scope>NUCLEOTIDE SEQUENCE</scope>
    <source>
        <strain evidence="2">Sampled in the wild</strain>
    </source>
</reference>
<gene>
    <name evidence="2" type="ORF">J437_LFUL014030</name>
</gene>
<dbReference type="PANTHER" id="PTHR46599:SF3">
    <property type="entry name" value="PIGGYBAC TRANSPOSABLE ELEMENT-DERIVED PROTEIN 4"/>
    <property type="match status" value="1"/>
</dbReference>
<dbReference type="Proteomes" id="UP000792457">
    <property type="component" value="Unassembled WGS sequence"/>
</dbReference>
<proteinExistence type="predicted"/>
<name>A0A8K0P6J6_LADFU</name>